<evidence type="ECO:0000256" key="1">
    <source>
        <dbReference type="ARBA" id="ARBA00022441"/>
    </source>
</evidence>
<sequence length="551" mass="60999">MKPTAETGHLSAFPAPTKVLKKAPLMASIPPPLSPSSSSSSYSPSNYSSSSITQMGSDHIISILLLLPVESILSFSMTCRRFRSVASSDSVWEPICRREWGSGGVDALVASLSQQERQRLSWKRLYAQVSRLSSLSCRRLSSKSGAFPNPRASHSLNFISDWLVLFGGGCEGAVFLWILFSSVSRLLPSNLTYFFYVWRNSVLHENVILCSNAYLFKFILCYSSACLKLSTKSGRHLDDTWVAYIGNGHNRVICWQHVNSGVPSGRFGHTCTLLSKFLVLFGGINDNGERLNDTWIGEVLYEGQIDLRIAWRLLDVGTLVPPPRGAHAACCVGDQRVMIHGGIGLYGLRFDDTWILDLSDDFKSGRWHQVMNGQSSPSPRSGHSLTWIGGTYMVLFGGRGSGYEVLNDVWLFDVGGDGPEWKELKLSGLASEMPLPRVGHSATLILGNKILIYGGEDSERHRKDDFWVLDIGALRSFQTAGSKKTPRKLWKRLSIEGHSPQYRSFHGVCTDRSGHYVYVFGGMVDGVVHPAEAYGLSFNGELYQVKLVLQL</sequence>
<dbReference type="EMBL" id="PYDT01000004">
    <property type="protein sequence ID" value="THU64606.1"/>
    <property type="molecule type" value="Genomic_DNA"/>
</dbReference>
<dbReference type="AlphaFoldDB" id="A0A4S8JRB6"/>
<feature type="domain" description="F-box" evidence="2">
    <location>
        <begin position="49"/>
        <end position="95"/>
    </location>
</feature>
<dbReference type="SUPFAM" id="SSF117281">
    <property type="entry name" value="Kelch motif"/>
    <property type="match status" value="1"/>
</dbReference>
<dbReference type="InterPro" id="IPR011043">
    <property type="entry name" value="Gal_Oxase/kelch_b-propeller"/>
</dbReference>
<name>A0A4S8JRB6_MUSBA</name>
<dbReference type="PANTHER" id="PTHR46175:SF4">
    <property type="entry name" value="BACTERIOOPSIN TRANSCRIPTIONAL ACTIVATOR"/>
    <property type="match status" value="1"/>
</dbReference>
<proteinExistence type="predicted"/>
<dbReference type="SUPFAM" id="SSF50965">
    <property type="entry name" value="Galactose oxidase, central domain"/>
    <property type="match status" value="1"/>
</dbReference>
<comment type="caution">
    <text evidence="3">The sequence shown here is derived from an EMBL/GenBank/DDBJ whole genome shotgun (WGS) entry which is preliminary data.</text>
</comment>
<dbReference type="PROSITE" id="PS50181">
    <property type="entry name" value="FBOX"/>
    <property type="match status" value="1"/>
</dbReference>
<dbReference type="InterPro" id="IPR036047">
    <property type="entry name" value="F-box-like_dom_sf"/>
</dbReference>
<evidence type="ECO:0000313" key="3">
    <source>
        <dbReference type="EMBL" id="THU64606.1"/>
    </source>
</evidence>
<dbReference type="InterPro" id="IPR015915">
    <property type="entry name" value="Kelch-typ_b-propeller"/>
</dbReference>
<dbReference type="FunFam" id="2.120.10.80:FF:000105">
    <property type="entry name" value="F-box/kelch-repeat protein At1g51550"/>
    <property type="match status" value="1"/>
</dbReference>
<dbReference type="InterPro" id="IPR001810">
    <property type="entry name" value="F-box_dom"/>
</dbReference>
<dbReference type="Gene3D" id="2.120.10.80">
    <property type="entry name" value="Kelch-type beta propeller"/>
    <property type="match status" value="2"/>
</dbReference>
<keyword evidence="4" id="KW-1185">Reference proteome</keyword>
<evidence type="ECO:0000259" key="2">
    <source>
        <dbReference type="PROSITE" id="PS50181"/>
    </source>
</evidence>
<evidence type="ECO:0000313" key="4">
    <source>
        <dbReference type="Proteomes" id="UP000317650"/>
    </source>
</evidence>
<dbReference type="PANTHER" id="PTHR46175">
    <property type="entry name" value="BACTERIOOPSIN TRANSCRIPTIONAL ACTIVATOR"/>
    <property type="match status" value="1"/>
</dbReference>
<organism evidence="3 4">
    <name type="scientific">Musa balbisiana</name>
    <name type="common">Banana</name>
    <dbReference type="NCBI Taxonomy" id="52838"/>
    <lineage>
        <taxon>Eukaryota</taxon>
        <taxon>Viridiplantae</taxon>
        <taxon>Streptophyta</taxon>
        <taxon>Embryophyta</taxon>
        <taxon>Tracheophyta</taxon>
        <taxon>Spermatophyta</taxon>
        <taxon>Magnoliopsida</taxon>
        <taxon>Liliopsida</taxon>
        <taxon>Zingiberales</taxon>
        <taxon>Musaceae</taxon>
        <taxon>Musa</taxon>
    </lineage>
</organism>
<accession>A0A4S8JRB6</accession>
<keyword evidence="1" id="KW-0880">Kelch repeat</keyword>
<dbReference type="STRING" id="52838.A0A4S8JRB6"/>
<reference evidence="3 4" key="1">
    <citation type="journal article" date="2019" name="Nat. Plants">
        <title>Genome sequencing of Musa balbisiana reveals subgenome evolution and function divergence in polyploid bananas.</title>
        <authorList>
            <person name="Yao X."/>
        </authorList>
    </citation>
    <scope>NUCLEOTIDE SEQUENCE [LARGE SCALE GENOMIC DNA]</scope>
    <source>
        <strain evidence="4">cv. DH-PKW</strain>
        <tissue evidence="3">Leaves</tissue>
    </source>
</reference>
<dbReference type="Gene3D" id="1.20.1280.50">
    <property type="match status" value="1"/>
</dbReference>
<dbReference type="SUPFAM" id="SSF81383">
    <property type="entry name" value="F-box domain"/>
    <property type="match status" value="1"/>
</dbReference>
<gene>
    <name evidence="3" type="ORF">C4D60_Mb01t28230</name>
</gene>
<dbReference type="Pfam" id="PF24681">
    <property type="entry name" value="Kelch_KLHDC2_KLHL20_DRC7"/>
    <property type="match status" value="1"/>
</dbReference>
<dbReference type="Proteomes" id="UP000317650">
    <property type="component" value="Chromosome 1"/>
</dbReference>
<protein>
    <recommendedName>
        <fullName evidence="2">F-box domain-containing protein</fullName>
    </recommendedName>
</protein>
<dbReference type="Pfam" id="PF12937">
    <property type="entry name" value="F-box-like"/>
    <property type="match status" value="1"/>
</dbReference>